<dbReference type="EMBL" id="JAVXUO010002102">
    <property type="protein sequence ID" value="KAK2976223.1"/>
    <property type="molecule type" value="Genomic_DNA"/>
</dbReference>
<feature type="non-terminal residue" evidence="8">
    <location>
        <position position="131"/>
    </location>
</feature>
<gene>
    <name evidence="8" type="ORF">RJ640_001616</name>
</gene>
<evidence type="ECO:0000256" key="1">
    <source>
        <dbReference type="ARBA" id="ARBA00004162"/>
    </source>
</evidence>
<dbReference type="GO" id="GO:0004420">
    <property type="term" value="F:hydroxymethylglutaryl-CoA reductase (NADPH) activity"/>
    <property type="evidence" value="ECO:0007669"/>
    <property type="project" value="InterPro"/>
</dbReference>
<dbReference type="GO" id="GO:0015936">
    <property type="term" value="P:coenzyme A metabolic process"/>
    <property type="evidence" value="ECO:0007669"/>
    <property type="project" value="InterPro"/>
</dbReference>
<keyword evidence="5" id="KW-1133">Transmembrane helix</keyword>
<organism evidence="8 9">
    <name type="scientific">Escallonia rubra</name>
    <dbReference type="NCBI Taxonomy" id="112253"/>
    <lineage>
        <taxon>Eukaryota</taxon>
        <taxon>Viridiplantae</taxon>
        <taxon>Streptophyta</taxon>
        <taxon>Embryophyta</taxon>
        <taxon>Tracheophyta</taxon>
        <taxon>Spermatophyta</taxon>
        <taxon>Magnoliopsida</taxon>
        <taxon>eudicotyledons</taxon>
        <taxon>Gunneridae</taxon>
        <taxon>Pentapetalae</taxon>
        <taxon>asterids</taxon>
        <taxon>campanulids</taxon>
        <taxon>Escalloniales</taxon>
        <taxon>Escalloniaceae</taxon>
        <taxon>Escallonia</taxon>
    </lineage>
</organism>
<keyword evidence="7" id="KW-1015">Disulfide bond</keyword>
<evidence type="ECO:0000256" key="4">
    <source>
        <dbReference type="ARBA" id="ARBA00022729"/>
    </source>
</evidence>
<dbReference type="GO" id="GO:0045087">
    <property type="term" value="P:innate immune response"/>
    <property type="evidence" value="ECO:0007669"/>
    <property type="project" value="InterPro"/>
</dbReference>
<reference evidence="8" key="1">
    <citation type="submission" date="2022-12" db="EMBL/GenBank/DDBJ databases">
        <title>Draft genome assemblies for two species of Escallonia (Escalloniales).</title>
        <authorList>
            <person name="Chanderbali A."/>
            <person name="Dervinis C."/>
            <person name="Anghel I."/>
            <person name="Soltis D."/>
            <person name="Soltis P."/>
            <person name="Zapata F."/>
        </authorList>
    </citation>
    <scope>NUCLEOTIDE SEQUENCE</scope>
    <source>
        <strain evidence="8">UCBG92.1500</strain>
        <tissue evidence="8">Leaf</tissue>
    </source>
</reference>
<dbReference type="GO" id="GO:0019199">
    <property type="term" value="F:transmembrane receptor protein kinase activity"/>
    <property type="evidence" value="ECO:0007669"/>
    <property type="project" value="InterPro"/>
</dbReference>
<evidence type="ECO:0008006" key="10">
    <source>
        <dbReference type="Google" id="ProtNLM"/>
    </source>
</evidence>
<keyword evidence="4" id="KW-0732">Signal</keyword>
<protein>
    <recommendedName>
        <fullName evidence="10">Protein kinase domain-containing protein</fullName>
    </recommendedName>
</protein>
<proteinExistence type="predicted"/>
<keyword evidence="2" id="KW-1003">Cell membrane</keyword>
<dbReference type="InterPro" id="IPR009029">
    <property type="entry name" value="HMG_CoA_Rdtase_sub-bd_dom_sf"/>
</dbReference>
<evidence type="ECO:0000256" key="5">
    <source>
        <dbReference type="ARBA" id="ARBA00022989"/>
    </source>
</evidence>
<keyword evidence="6" id="KW-0472">Membrane</keyword>
<dbReference type="PROSITE" id="PS50065">
    <property type="entry name" value="HMG_COA_REDUCTASE_4"/>
    <property type="match status" value="1"/>
</dbReference>
<comment type="subcellular location">
    <subcellularLocation>
        <location evidence="1">Cell membrane</location>
        <topology evidence="1">Single-pass membrane protein</topology>
    </subcellularLocation>
</comment>
<evidence type="ECO:0000256" key="6">
    <source>
        <dbReference type="ARBA" id="ARBA00023136"/>
    </source>
</evidence>
<evidence type="ECO:0000256" key="3">
    <source>
        <dbReference type="ARBA" id="ARBA00022692"/>
    </source>
</evidence>
<dbReference type="Pfam" id="PF00368">
    <property type="entry name" value="HMG-CoA_red"/>
    <property type="match status" value="1"/>
</dbReference>
<dbReference type="InterPro" id="IPR023074">
    <property type="entry name" value="HMG_CoA_Rdtase_cat_sf"/>
</dbReference>
<sequence>MGIAVPLFLDNREYSVPMATTDGCLVASTNSGCEAILLKDGMTKALIPSYVRDGFVTTKSDVYGFGVVLMELLSGQPALSRDASAENFQYVEHRSLVDYILSALDNDDPLTKLTQCIDSALSHYHEDSLFQ</sequence>
<accession>A0AA88QZE0</accession>
<dbReference type="GO" id="GO:0005886">
    <property type="term" value="C:plasma membrane"/>
    <property type="evidence" value="ECO:0007669"/>
    <property type="project" value="UniProtKB-SubCell"/>
</dbReference>
<name>A0AA88QZE0_9ASTE</name>
<keyword evidence="9" id="KW-1185">Reference proteome</keyword>
<comment type="caution">
    <text evidence="8">The sequence shown here is derived from an EMBL/GenBank/DDBJ whole genome shotgun (WGS) entry which is preliminary data.</text>
</comment>
<evidence type="ECO:0000256" key="7">
    <source>
        <dbReference type="ARBA" id="ARBA00023157"/>
    </source>
</evidence>
<evidence type="ECO:0000256" key="2">
    <source>
        <dbReference type="ARBA" id="ARBA00022475"/>
    </source>
</evidence>
<evidence type="ECO:0000313" key="9">
    <source>
        <dbReference type="Proteomes" id="UP001187471"/>
    </source>
</evidence>
<dbReference type="Proteomes" id="UP001187471">
    <property type="component" value="Unassembled WGS sequence"/>
</dbReference>
<dbReference type="AlphaFoldDB" id="A0AA88QZE0"/>
<dbReference type="InterPro" id="IPR044812">
    <property type="entry name" value="CERK1/LYK3-like"/>
</dbReference>
<dbReference type="Gene3D" id="3.90.770.10">
    <property type="entry name" value="3-hydroxy-3-methylglutaryl-coenzyme A Reductase, Chain A, domain 2"/>
    <property type="match status" value="1"/>
</dbReference>
<dbReference type="PANTHER" id="PTHR46204">
    <property type="entry name" value="CHITIN ELICITOR RECEPTOR KINASE 1-RELATED"/>
    <property type="match status" value="1"/>
</dbReference>
<evidence type="ECO:0000313" key="8">
    <source>
        <dbReference type="EMBL" id="KAK2976223.1"/>
    </source>
</evidence>
<dbReference type="SUPFAM" id="SSF56542">
    <property type="entry name" value="Substrate-binding domain of HMG-CoA reductase"/>
    <property type="match status" value="1"/>
</dbReference>
<keyword evidence="3" id="KW-0812">Transmembrane</keyword>
<dbReference type="PANTHER" id="PTHR46204:SF5">
    <property type="entry name" value="PROTEIN KINASE DOMAIN-CONTAINING PROTEIN"/>
    <property type="match status" value="1"/>
</dbReference>
<dbReference type="InterPro" id="IPR002202">
    <property type="entry name" value="HMG_CoA_Rdtase"/>
</dbReference>